<evidence type="ECO:0000313" key="2">
    <source>
        <dbReference type="Proteomes" id="UP000828390"/>
    </source>
</evidence>
<gene>
    <name evidence="1" type="ORF">DPMN_079759</name>
</gene>
<organism evidence="1 2">
    <name type="scientific">Dreissena polymorpha</name>
    <name type="common">Zebra mussel</name>
    <name type="synonym">Mytilus polymorpha</name>
    <dbReference type="NCBI Taxonomy" id="45954"/>
    <lineage>
        <taxon>Eukaryota</taxon>
        <taxon>Metazoa</taxon>
        <taxon>Spiralia</taxon>
        <taxon>Lophotrochozoa</taxon>
        <taxon>Mollusca</taxon>
        <taxon>Bivalvia</taxon>
        <taxon>Autobranchia</taxon>
        <taxon>Heteroconchia</taxon>
        <taxon>Euheterodonta</taxon>
        <taxon>Imparidentia</taxon>
        <taxon>Neoheterodontei</taxon>
        <taxon>Myida</taxon>
        <taxon>Dreissenoidea</taxon>
        <taxon>Dreissenidae</taxon>
        <taxon>Dreissena</taxon>
    </lineage>
</organism>
<proteinExistence type="predicted"/>
<name>A0A9D3YQ42_DREPO</name>
<evidence type="ECO:0000313" key="1">
    <source>
        <dbReference type="EMBL" id="KAH3704697.1"/>
    </source>
</evidence>
<evidence type="ECO:0008006" key="3">
    <source>
        <dbReference type="Google" id="ProtNLM"/>
    </source>
</evidence>
<dbReference type="EMBL" id="JAIWYP010000015">
    <property type="protein sequence ID" value="KAH3704697.1"/>
    <property type="molecule type" value="Genomic_DNA"/>
</dbReference>
<accession>A0A9D3YQ42</accession>
<reference evidence="1" key="2">
    <citation type="submission" date="2020-11" db="EMBL/GenBank/DDBJ databases">
        <authorList>
            <person name="McCartney M.A."/>
            <person name="Auch B."/>
            <person name="Kono T."/>
            <person name="Mallez S."/>
            <person name="Becker A."/>
            <person name="Gohl D.M."/>
            <person name="Silverstein K.A.T."/>
            <person name="Koren S."/>
            <person name="Bechman K.B."/>
            <person name="Herman A."/>
            <person name="Abrahante J.E."/>
            <person name="Garbe J."/>
        </authorList>
    </citation>
    <scope>NUCLEOTIDE SEQUENCE</scope>
    <source>
        <strain evidence="1">Duluth1</strain>
        <tissue evidence="1">Whole animal</tissue>
    </source>
</reference>
<dbReference type="Proteomes" id="UP000828390">
    <property type="component" value="Unassembled WGS sequence"/>
</dbReference>
<sequence length="110" mass="12842">MIPREFEDASSASVQMWKDEVITVVDCQERMAGYQYAMFLDVDEFLLPVNMPLRNSWLRYLVSSKRKYGCFRHRMAPLCLGVYWVSFKSVNVQICKSVQNLALQFSICTL</sequence>
<protein>
    <recommendedName>
        <fullName evidence="3">Glycosyltransferase family 92 protein</fullName>
    </recommendedName>
</protein>
<keyword evidence="2" id="KW-1185">Reference proteome</keyword>
<dbReference type="AlphaFoldDB" id="A0A9D3YQ42"/>
<reference evidence="1" key="1">
    <citation type="journal article" date="2019" name="bioRxiv">
        <title>The Genome of the Zebra Mussel, Dreissena polymorpha: A Resource for Invasive Species Research.</title>
        <authorList>
            <person name="McCartney M.A."/>
            <person name="Auch B."/>
            <person name="Kono T."/>
            <person name="Mallez S."/>
            <person name="Zhang Y."/>
            <person name="Obille A."/>
            <person name="Becker A."/>
            <person name="Abrahante J.E."/>
            <person name="Garbe J."/>
            <person name="Badalamenti J.P."/>
            <person name="Herman A."/>
            <person name="Mangelson H."/>
            <person name="Liachko I."/>
            <person name="Sullivan S."/>
            <person name="Sone E.D."/>
            <person name="Koren S."/>
            <person name="Silverstein K.A.T."/>
            <person name="Beckman K.B."/>
            <person name="Gohl D.M."/>
        </authorList>
    </citation>
    <scope>NUCLEOTIDE SEQUENCE</scope>
    <source>
        <strain evidence="1">Duluth1</strain>
        <tissue evidence="1">Whole animal</tissue>
    </source>
</reference>
<comment type="caution">
    <text evidence="1">The sequence shown here is derived from an EMBL/GenBank/DDBJ whole genome shotgun (WGS) entry which is preliminary data.</text>
</comment>